<dbReference type="Gramene" id="Pp3c17_22210V3.1">
    <property type="protein sequence ID" value="PAC:32905521.CDS.1"/>
    <property type="gene ID" value="Pp3c17_22210"/>
</dbReference>
<sequence>MREETTIESATTCKVLPAAAASPGEVGVVCSHTVLHRLQEVSRCAIFQVWLVIIMVNGGWRWSSRHGQESDQEMQEYRKIRAHPGTDLGGASFLSLPLPTGLEATPRSPDLQRRGRR</sequence>
<keyword evidence="4" id="KW-1185">Reference proteome</keyword>
<evidence type="ECO:0000313" key="3">
    <source>
        <dbReference type="EnsemblPlants" id="PAC:32905521.CDS.1"/>
    </source>
</evidence>
<dbReference type="Proteomes" id="UP000006727">
    <property type="component" value="Chromosome 17"/>
</dbReference>
<dbReference type="InParanoid" id="A0A2K1J521"/>
<evidence type="ECO:0000256" key="1">
    <source>
        <dbReference type="SAM" id="MobiDB-lite"/>
    </source>
</evidence>
<reference evidence="3" key="3">
    <citation type="submission" date="2020-12" db="UniProtKB">
        <authorList>
            <consortium name="EnsemblPlants"/>
        </authorList>
    </citation>
    <scope>IDENTIFICATION</scope>
</reference>
<proteinExistence type="predicted"/>
<name>A0A2K1J521_PHYPA</name>
<dbReference type="AlphaFoldDB" id="A0A2K1J521"/>
<evidence type="ECO:0000313" key="2">
    <source>
        <dbReference type="EMBL" id="PNR36626.1"/>
    </source>
</evidence>
<reference evidence="2 4" key="1">
    <citation type="journal article" date="2008" name="Science">
        <title>The Physcomitrella genome reveals evolutionary insights into the conquest of land by plants.</title>
        <authorList>
            <person name="Rensing S."/>
            <person name="Lang D."/>
            <person name="Zimmer A."/>
            <person name="Terry A."/>
            <person name="Salamov A."/>
            <person name="Shapiro H."/>
            <person name="Nishiyama T."/>
            <person name="Perroud P.-F."/>
            <person name="Lindquist E."/>
            <person name="Kamisugi Y."/>
            <person name="Tanahashi T."/>
            <person name="Sakakibara K."/>
            <person name="Fujita T."/>
            <person name="Oishi K."/>
            <person name="Shin-I T."/>
            <person name="Kuroki Y."/>
            <person name="Toyoda A."/>
            <person name="Suzuki Y."/>
            <person name="Hashimoto A."/>
            <person name="Yamaguchi K."/>
            <person name="Sugano A."/>
            <person name="Kohara Y."/>
            <person name="Fujiyama A."/>
            <person name="Anterola A."/>
            <person name="Aoki S."/>
            <person name="Ashton N."/>
            <person name="Barbazuk W.B."/>
            <person name="Barker E."/>
            <person name="Bennetzen J."/>
            <person name="Bezanilla M."/>
            <person name="Blankenship R."/>
            <person name="Cho S.H."/>
            <person name="Dutcher S."/>
            <person name="Estelle M."/>
            <person name="Fawcett J.A."/>
            <person name="Gundlach H."/>
            <person name="Hanada K."/>
            <person name="Heyl A."/>
            <person name="Hicks K.A."/>
            <person name="Hugh J."/>
            <person name="Lohr M."/>
            <person name="Mayer K."/>
            <person name="Melkozernov A."/>
            <person name="Murata T."/>
            <person name="Nelson D."/>
            <person name="Pils B."/>
            <person name="Prigge M."/>
            <person name="Reiss B."/>
            <person name="Renner T."/>
            <person name="Rombauts S."/>
            <person name="Rushton P."/>
            <person name="Sanderfoot A."/>
            <person name="Schween G."/>
            <person name="Shiu S.-H."/>
            <person name="Stueber K."/>
            <person name="Theodoulou F.L."/>
            <person name="Tu H."/>
            <person name="Van de Peer Y."/>
            <person name="Verrier P.J."/>
            <person name="Waters E."/>
            <person name="Wood A."/>
            <person name="Yang L."/>
            <person name="Cove D."/>
            <person name="Cuming A."/>
            <person name="Hasebe M."/>
            <person name="Lucas S."/>
            <person name="Mishler D.B."/>
            <person name="Reski R."/>
            <person name="Grigoriev I."/>
            <person name="Quatrano R.S."/>
            <person name="Boore J.L."/>
        </authorList>
    </citation>
    <scope>NUCLEOTIDE SEQUENCE [LARGE SCALE GENOMIC DNA]</scope>
    <source>
        <strain evidence="3 4">cv. Gransden 2004</strain>
    </source>
</reference>
<feature type="region of interest" description="Disordered" evidence="1">
    <location>
        <begin position="65"/>
        <end position="117"/>
    </location>
</feature>
<organism evidence="2">
    <name type="scientific">Physcomitrium patens</name>
    <name type="common">Spreading-leaved earth moss</name>
    <name type="synonym">Physcomitrella patens</name>
    <dbReference type="NCBI Taxonomy" id="3218"/>
    <lineage>
        <taxon>Eukaryota</taxon>
        <taxon>Viridiplantae</taxon>
        <taxon>Streptophyta</taxon>
        <taxon>Embryophyta</taxon>
        <taxon>Bryophyta</taxon>
        <taxon>Bryophytina</taxon>
        <taxon>Bryopsida</taxon>
        <taxon>Funariidae</taxon>
        <taxon>Funariales</taxon>
        <taxon>Funariaceae</taxon>
        <taxon>Physcomitrium</taxon>
    </lineage>
</organism>
<dbReference type="PaxDb" id="3218-PP1S68_117V6.1"/>
<protein>
    <submittedName>
        <fullName evidence="2 3">Uncharacterized protein</fullName>
    </submittedName>
</protein>
<reference evidence="2 4" key="2">
    <citation type="journal article" date="2018" name="Plant J.">
        <title>The Physcomitrella patens chromosome-scale assembly reveals moss genome structure and evolution.</title>
        <authorList>
            <person name="Lang D."/>
            <person name="Ullrich K.K."/>
            <person name="Murat F."/>
            <person name="Fuchs J."/>
            <person name="Jenkins J."/>
            <person name="Haas F.B."/>
            <person name="Piednoel M."/>
            <person name="Gundlach H."/>
            <person name="Van Bel M."/>
            <person name="Meyberg R."/>
            <person name="Vives C."/>
            <person name="Morata J."/>
            <person name="Symeonidi A."/>
            <person name="Hiss M."/>
            <person name="Muchero W."/>
            <person name="Kamisugi Y."/>
            <person name="Saleh O."/>
            <person name="Blanc G."/>
            <person name="Decker E.L."/>
            <person name="van Gessel N."/>
            <person name="Grimwood J."/>
            <person name="Hayes R.D."/>
            <person name="Graham S.W."/>
            <person name="Gunter L.E."/>
            <person name="McDaniel S.F."/>
            <person name="Hoernstein S.N.W."/>
            <person name="Larsson A."/>
            <person name="Li F.W."/>
            <person name="Perroud P.F."/>
            <person name="Phillips J."/>
            <person name="Ranjan P."/>
            <person name="Rokshar D.S."/>
            <person name="Rothfels C.J."/>
            <person name="Schneider L."/>
            <person name="Shu S."/>
            <person name="Stevenson D.W."/>
            <person name="Thummler F."/>
            <person name="Tillich M."/>
            <person name="Villarreal Aguilar J.C."/>
            <person name="Widiez T."/>
            <person name="Wong G.K."/>
            <person name="Wymore A."/>
            <person name="Zhang Y."/>
            <person name="Zimmer A.D."/>
            <person name="Quatrano R.S."/>
            <person name="Mayer K.F.X."/>
            <person name="Goodstein D."/>
            <person name="Casacuberta J.M."/>
            <person name="Vandepoele K."/>
            <person name="Reski R."/>
            <person name="Cuming A.C."/>
            <person name="Tuskan G.A."/>
            <person name="Maumus F."/>
            <person name="Salse J."/>
            <person name="Schmutz J."/>
            <person name="Rensing S.A."/>
        </authorList>
    </citation>
    <scope>NUCLEOTIDE SEQUENCE [LARGE SCALE GENOMIC DNA]</scope>
    <source>
        <strain evidence="3 4">cv. Gransden 2004</strain>
    </source>
</reference>
<dbReference type="EnsemblPlants" id="Pp3c17_22210V3.2">
    <property type="protein sequence ID" value="PAC:32905522.CDS.1"/>
    <property type="gene ID" value="Pp3c17_22210"/>
</dbReference>
<dbReference type="EnsemblPlants" id="Pp3c17_22210V3.1">
    <property type="protein sequence ID" value="PAC:32905521.CDS.1"/>
    <property type="gene ID" value="Pp3c17_22210"/>
</dbReference>
<accession>A0A2K1J521</accession>
<gene>
    <name evidence="2" type="ORF">PHYPA_022477</name>
</gene>
<dbReference type="EMBL" id="ABEU02000017">
    <property type="protein sequence ID" value="PNR36626.1"/>
    <property type="molecule type" value="Genomic_DNA"/>
</dbReference>
<evidence type="ECO:0000313" key="4">
    <source>
        <dbReference type="Proteomes" id="UP000006727"/>
    </source>
</evidence>
<dbReference type="Gramene" id="Pp3c17_22210V3.2">
    <property type="protein sequence ID" value="PAC:32905522.CDS.1"/>
    <property type="gene ID" value="Pp3c17_22210"/>
</dbReference>